<evidence type="ECO:0000313" key="4">
    <source>
        <dbReference type="Proteomes" id="UP000179627"/>
    </source>
</evidence>
<feature type="region of interest" description="Disordered" evidence="1">
    <location>
        <begin position="21"/>
        <end position="40"/>
    </location>
</feature>
<dbReference type="AlphaFoldDB" id="A0A1S1QBY3"/>
<sequence>MGDDGTVSDSETRTDMLVSPTGWSLWSDAPTRQPRPPRSRARGALTADVCVVGAGYTGLWTAYYLATTHPALRVVVVEKETVGFGASGRNGGWCSALFPATALAGQMRPALADTVEEIGAVTREEGIDCDFTRAGLLTVATTPAQAARLRREAGPDWLDAAEAARFVRVAGAEGGVLDPDCAAVHPGRLVRGLADAVERRGVTLFERSRARRIVPGRVVLDDGVVRADVIVRATEAYTAALPGARRDVAPVYSLLVATEPLPPAVWEEIGWEHRVTVGDARHTVIHAQRTADGRIVLGGHGTPYHFGSRVRPSFDVEPAIFDQLRRTLATLFPAAAQARITHRWGGPLAVPRDWTPVVHLDRGTGLAHAGGYVGDGVTASALAGRTLAELITGRSSERTGLPWVGRDRRRWEPEPLRWLGVNGGTLLAAAADARENRTGHPSRLGAVVTALTSGR</sequence>
<dbReference type="EMBL" id="MBLM01000152">
    <property type="protein sequence ID" value="OHV30725.1"/>
    <property type="molecule type" value="Genomic_DNA"/>
</dbReference>
<dbReference type="InterPro" id="IPR036188">
    <property type="entry name" value="FAD/NAD-bd_sf"/>
</dbReference>
<dbReference type="OrthoDB" id="9805852at2"/>
<proteinExistence type="predicted"/>
<protein>
    <submittedName>
        <fullName evidence="3">FAD-dependent oxidoreductase</fullName>
    </submittedName>
</protein>
<dbReference type="SUPFAM" id="SSF51905">
    <property type="entry name" value="FAD/NAD(P)-binding domain"/>
    <property type="match status" value="1"/>
</dbReference>
<reference evidence="4" key="1">
    <citation type="submission" date="2016-07" db="EMBL/GenBank/DDBJ databases">
        <title>Sequence Frankia sp. strain CcI1.17.</title>
        <authorList>
            <person name="Ghodhbane-Gtari F."/>
            <person name="Swanson E."/>
            <person name="Gueddou A."/>
            <person name="Morris K."/>
            <person name="Hezbri K."/>
            <person name="Ktari A."/>
            <person name="Nouioui I."/>
            <person name="Abebe-Akele F."/>
            <person name="Simpson S."/>
            <person name="Thomas K."/>
            <person name="Gtari M."/>
            <person name="Tisa L.S."/>
            <person name="Hurst S."/>
        </authorList>
    </citation>
    <scope>NUCLEOTIDE SEQUENCE [LARGE SCALE GENOMIC DNA]</scope>
    <source>
        <strain evidence="4">Cc1.17</strain>
    </source>
</reference>
<dbReference type="InterPro" id="IPR006076">
    <property type="entry name" value="FAD-dep_OxRdtase"/>
</dbReference>
<evidence type="ECO:0000256" key="1">
    <source>
        <dbReference type="SAM" id="MobiDB-lite"/>
    </source>
</evidence>
<accession>A0A1S1QBY3</accession>
<dbReference type="Gene3D" id="3.50.50.60">
    <property type="entry name" value="FAD/NAD(P)-binding domain"/>
    <property type="match status" value="1"/>
</dbReference>
<evidence type="ECO:0000313" key="3">
    <source>
        <dbReference type="EMBL" id="OHV30725.1"/>
    </source>
</evidence>
<dbReference type="Proteomes" id="UP000179627">
    <property type="component" value="Unassembled WGS sequence"/>
</dbReference>
<dbReference type="Gene3D" id="3.30.9.10">
    <property type="entry name" value="D-Amino Acid Oxidase, subunit A, domain 2"/>
    <property type="match status" value="1"/>
</dbReference>
<keyword evidence="4" id="KW-1185">Reference proteome</keyword>
<dbReference type="Pfam" id="PF01266">
    <property type="entry name" value="DAO"/>
    <property type="match status" value="1"/>
</dbReference>
<comment type="caution">
    <text evidence="3">The sequence shown here is derived from an EMBL/GenBank/DDBJ whole genome shotgun (WGS) entry which is preliminary data.</text>
</comment>
<dbReference type="PRINTS" id="PR00419">
    <property type="entry name" value="ADXRDTASE"/>
</dbReference>
<dbReference type="PANTHER" id="PTHR13847">
    <property type="entry name" value="SARCOSINE DEHYDROGENASE-RELATED"/>
    <property type="match status" value="1"/>
</dbReference>
<feature type="domain" description="FAD dependent oxidoreductase" evidence="2">
    <location>
        <begin position="48"/>
        <end position="390"/>
    </location>
</feature>
<dbReference type="PANTHER" id="PTHR13847:SF285">
    <property type="entry name" value="FAD DEPENDENT OXIDOREDUCTASE DOMAIN-CONTAINING PROTEIN"/>
    <property type="match status" value="1"/>
</dbReference>
<organism evidence="3 4">
    <name type="scientific">Parafrankia colletiae</name>
    <dbReference type="NCBI Taxonomy" id="573497"/>
    <lineage>
        <taxon>Bacteria</taxon>
        <taxon>Bacillati</taxon>
        <taxon>Actinomycetota</taxon>
        <taxon>Actinomycetes</taxon>
        <taxon>Frankiales</taxon>
        <taxon>Frankiaceae</taxon>
        <taxon>Parafrankia</taxon>
    </lineage>
</organism>
<name>A0A1S1QBY3_9ACTN</name>
<gene>
    <name evidence="3" type="ORF">CC117_06800</name>
</gene>
<dbReference type="GO" id="GO:0005737">
    <property type="term" value="C:cytoplasm"/>
    <property type="evidence" value="ECO:0007669"/>
    <property type="project" value="TreeGrafter"/>
</dbReference>
<evidence type="ECO:0000259" key="2">
    <source>
        <dbReference type="Pfam" id="PF01266"/>
    </source>
</evidence>